<comment type="similarity">
    <text evidence="1 4">Belongs to the glycosyl hydrolase 26 family.</text>
</comment>
<evidence type="ECO:0000256" key="3">
    <source>
        <dbReference type="ARBA" id="ARBA00023295"/>
    </source>
</evidence>
<evidence type="ECO:0000259" key="6">
    <source>
        <dbReference type="PROSITE" id="PS51764"/>
    </source>
</evidence>
<evidence type="ECO:0000313" key="7">
    <source>
        <dbReference type="EMBL" id="RJO70908.1"/>
    </source>
</evidence>
<dbReference type="Pfam" id="PF02156">
    <property type="entry name" value="Glyco_hydro_26"/>
    <property type="match status" value="1"/>
</dbReference>
<feature type="chain" id="PRO_5017370225" evidence="5">
    <location>
        <begin position="33"/>
        <end position="390"/>
    </location>
</feature>
<dbReference type="Proteomes" id="UP000266677">
    <property type="component" value="Unassembled WGS sequence"/>
</dbReference>
<keyword evidence="2 4" id="KW-0378">Hydrolase</keyword>
<keyword evidence="8" id="KW-1185">Reference proteome</keyword>
<protein>
    <submittedName>
        <fullName evidence="7">Glycosyl hydrolase</fullName>
    </submittedName>
</protein>
<dbReference type="SUPFAM" id="SSF51445">
    <property type="entry name" value="(Trans)glycosidases"/>
    <property type="match status" value="1"/>
</dbReference>
<accession>A0A3A4JPG6</accession>
<dbReference type="EMBL" id="QZFU01000036">
    <property type="protein sequence ID" value="RJO70908.1"/>
    <property type="molecule type" value="Genomic_DNA"/>
</dbReference>
<dbReference type="Gene3D" id="3.20.20.80">
    <property type="entry name" value="Glycosidases"/>
    <property type="match status" value="1"/>
</dbReference>
<feature type="domain" description="GH26" evidence="6">
    <location>
        <begin position="35"/>
        <end position="367"/>
    </location>
</feature>
<evidence type="ECO:0000256" key="2">
    <source>
        <dbReference type="ARBA" id="ARBA00022801"/>
    </source>
</evidence>
<dbReference type="PANTHER" id="PTHR40079:SF4">
    <property type="entry name" value="GH26 DOMAIN-CONTAINING PROTEIN-RELATED"/>
    <property type="match status" value="1"/>
</dbReference>
<evidence type="ECO:0000256" key="5">
    <source>
        <dbReference type="SAM" id="SignalP"/>
    </source>
</evidence>
<dbReference type="GO" id="GO:0006080">
    <property type="term" value="P:substituted mannan metabolic process"/>
    <property type="evidence" value="ECO:0007669"/>
    <property type="project" value="InterPro"/>
</dbReference>
<organism evidence="7 8">
    <name type="scientific">Nocardia panacis</name>
    <dbReference type="NCBI Taxonomy" id="2340916"/>
    <lineage>
        <taxon>Bacteria</taxon>
        <taxon>Bacillati</taxon>
        <taxon>Actinomycetota</taxon>
        <taxon>Actinomycetes</taxon>
        <taxon>Mycobacteriales</taxon>
        <taxon>Nocardiaceae</taxon>
        <taxon>Nocardia</taxon>
    </lineage>
</organism>
<sequence>MRWFGGRAAAVCAVSAVVAALFVGANPGAARAMPVDRAGVLALLNGLPAQNRILSGQHNREPSATPFGWNWNTAPAASLYGPWTQKVADITGVRPAVWSGDLLYDAPFTDGTWRQALTDQAIAQWRAGSLVALTWHMCPPTTGSSCQWQPTNASDQTAVNGSLTDDQWQRLLTSGDPLNSALLSRFDEALPYLTQLRAAGVPVLLRPFHEMNDGWAWWGTTIGTSTRRQQSWRAALFRLMHDYYAGKGLDNLIWVWALKDVAGAQNRDATAEYPGDAYVDVLGLDLWWNRQAPADWYSDLHNVAPNKPMALTEVAQLPTAGTLAAQPLWAYAVAWAEYSNTDCQPITVGDGSSLCLGYTDPATGALVNYNTNQGTKDFYYRGNTLRQGQF</sequence>
<dbReference type="PRINTS" id="PR00739">
    <property type="entry name" value="GLHYDRLASE26"/>
</dbReference>
<evidence type="ECO:0000256" key="4">
    <source>
        <dbReference type="PROSITE-ProRule" id="PRU01100"/>
    </source>
</evidence>
<dbReference type="GO" id="GO:0016985">
    <property type="term" value="F:mannan endo-1,4-beta-mannosidase activity"/>
    <property type="evidence" value="ECO:0007669"/>
    <property type="project" value="InterPro"/>
</dbReference>
<dbReference type="AlphaFoldDB" id="A0A3A4JPG6"/>
<gene>
    <name evidence="7" type="ORF">D5S18_27395</name>
</gene>
<dbReference type="InterPro" id="IPR017853">
    <property type="entry name" value="GH"/>
</dbReference>
<evidence type="ECO:0000313" key="8">
    <source>
        <dbReference type="Proteomes" id="UP000266677"/>
    </source>
</evidence>
<reference evidence="7 8" key="1">
    <citation type="submission" date="2018-09" db="EMBL/GenBank/DDBJ databases">
        <title>YIM PH21274 draft genome.</title>
        <authorList>
            <person name="Miao C."/>
        </authorList>
    </citation>
    <scope>NUCLEOTIDE SEQUENCE [LARGE SCALE GENOMIC DNA]</scope>
    <source>
        <strain evidence="7 8">YIM PH 21724</strain>
    </source>
</reference>
<dbReference type="OrthoDB" id="9816550at2"/>
<evidence type="ECO:0000256" key="1">
    <source>
        <dbReference type="ARBA" id="ARBA00007754"/>
    </source>
</evidence>
<dbReference type="InterPro" id="IPR000805">
    <property type="entry name" value="Glyco_hydro_26"/>
</dbReference>
<feature type="signal peptide" evidence="5">
    <location>
        <begin position="1"/>
        <end position="32"/>
    </location>
</feature>
<name>A0A3A4JPG6_9NOCA</name>
<dbReference type="PANTHER" id="PTHR40079">
    <property type="entry name" value="MANNAN ENDO-1,4-BETA-MANNOSIDASE E-RELATED"/>
    <property type="match status" value="1"/>
</dbReference>
<dbReference type="PROSITE" id="PS51764">
    <property type="entry name" value="GH26"/>
    <property type="match status" value="1"/>
</dbReference>
<keyword evidence="5" id="KW-0732">Signal</keyword>
<feature type="active site" description="Proton donor" evidence="4">
    <location>
        <position position="210"/>
    </location>
</feature>
<feature type="active site" description="Nucleophile" evidence="4">
    <location>
        <position position="313"/>
    </location>
</feature>
<dbReference type="RefSeq" id="WP_120043965.1">
    <property type="nucleotide sequence ID" value="NZ_QZFU01000036.1"/>
</dbReference>
<dbReference type="InterPro" id="IPR022790">
    <property type="entry name" value="GH26_dom"/>
</dbReference>
<proteinExistence type="inferred from homology"/>
<keyword evidence="3 4" id="KW-0326">Glycosidase</keyword>
<comment type="caution">
    <text evidence="7">The sequence shown here is derived from an EMBL/GenBank/DDBJ whole genome shotgun (WGS) entry which is preliminary data.</text>
</comment>